<keyword evidence="2" id="KW-0663">Pyridoxal phosphate</keyword>
<dbReference type="OrthoDB" id="3189402at2"/>
<comment type="cofactor">
    <cofactor evidence="1">
        <name>pyridoxal 5'-phosphate</name>
        <dbReference type="ChEBI" id="CHEBI:597326"/>
    </cofactor>
</comment>
<dbReference type="GO" id="GO:0030170">
    <property type="term" value="F:pyridoxal phosphate binding"/>
    <property type="evidence" value="ECO:0007669"/>
    <property type="project" value="TreeGrafter"/>
</dbReference>
<dbReference type="PANTHER" id="PTHR30511">
    <property type="entry name" value="ALANINE RACEMASE"/>
    <property type="match status" value="1"/>
</dbReference>
<gene>
    <name evidence="6" type="ORF">GCA01S_045_00150</name>
</gene>
<dbReference type="AlphaFoldDB" id="A0A023DHM7"/>
<dbReference type="InterPro" id="IPR000821">
    <property type="entry name" value="Ala_racemase"/>
</dbReference>
<evidence type="ECO:0000313" key="6">
    <source>
        <dbReference type="EMBL" id="GAJ40486.1"/>
    </source>
</evidence>
<sequence length="387" mass="43823">MFLNMMLQRNEELIRAAAKLHQDGKIPANTYVIDLDSLERNVQRISQTAKDHDLKLYYMTKQIGRSGFVGQIIQNNGIERAVAVDIDEAIELKKEGCSIGNIGHLVQPSKSQWHYVLTFLRPEVVTLFSYERAKQLSDAAEKLGKKQDVLLRVIRPNDVIFPGQFGGFLLDDLEGQLDDILTLKGINVVGVTSFPIFRFHQEQQDFSFTPNIETLQKARNILERKGIKVTQVNAPGATSCYTIPKLKEAGVTHGEPGHAMTGTTPLHAYKPDLPEVPSIVYVSEISHMDDEFAYTIGGGFYARSNMKYALFGGTEERIIQQKAEIDRWSATNIDYYGCLKRKEEMKVGDTVIYAFRTQIFITRSHVAYIRGARQKAPELVYFQRRGQ</sequence>
<feature type="domain" description="YhfX-like C-terminal" evidence="5">
    <location>
        <begin position="280"/>
        <end position="379"/>
    </location>
</feature>
<dbReference type="Pfam" id="PF21279">
    <property type="entry name" value="YhfX-like_C"/>
    <property type="match status" value="1"/>
</dbReference>
<dbReference type="GO" id="GO:0005829">
    <property type="term" value="C:cytosol"/>
    <property type="evidence" value="ECO:0007669"/>
    <property type="project" value="TreeGrafter"/>
</dbReference>
<reference evidence="6 7" key="1">
    <citation type="submission" date="2014-04" db="EMBL/GenBank/DDBJ databases">
        <title>Whole genome shotgun sequence of Geobacillus caldoxylosilyticus NBRC 107762.</title>
        <authorList>
            <person name="Hosoyama A."/>
            <person name="Hosoyama Y."/>
            <person name="Katano-Makiyama Y."/>
            <person name="Tsuchikane K."/>
            <person name="Ohji S."/>
            <person name="Ichikawa N."/>
            <person name="Yamazoe A."/>
            <person name="Fujita N."/>
        </authorList>
    </citation>
    <scope>NUCLEOTIDE SEQUENCE [LARGE SCALE GENOMIC DNA]</scope>
    <source>
        <strain evidence="6 7">NBRC 107762</strain>
    </source>
</reference>
<proteinExistence type="predicted"/>
<evidence type="ECO:0000259" key="4">
    <source>
        <dbReference type="Pfam" id="PF01168"/>
    </source>
</evidence>
<protein>
    <submittedName>
        <fullName evidence="6">Uncharacterized protein</fullName>
    </submittedName>
</protein>
<dbReference type="CDD" id="cd06811">
    <property type="entry name" value="PLPDE_III_yhfX_like"/>
    <property type="match status" value="1"/>
</dbReference>
<dbReference type="Proteomes" id="UP000023561">
    <property type="component" value="Unassembled WGS sequence"/>
</dbReference>
<name>A0A023DHM7_9BACL</name>
<dbReference type="InterPro" id="IPR029066">
    <property type="entry name" value="PLP-binding_barrel"/>
</dbReference>
<dbReference type="InterPro" id="IPR001608">
    <property type="entry name" value="Ala_racemase_N"/>
</dbReference>
<dbReference type="GO" id="GO:0008784">
    <property type="term" value="F:alanine racemase activity"/>
    <property type="evidence" value="ECO:0007669"/>
    <property type="project" value="TreeGrafter"/>
</dbReference>
<evidence type="ECO:0000259" key="5">
    <source>
        <dbReference type="Pfam" id="PF21279"/>
    </source>
</evidence>
<dbReference type="RefSeq" id="WP_042410263.1">
    <property type="nucleotide sequence ID" value="NZ_BAWO01000045.1"/>
</dbReference>
<dbReference type="Pfam" id="PF01168">
    <property type="entry name" value="Ala_racemase_N"/>
    <property type="match status" value="1"/>
</dbReference>
<organism evidence="6 7">
    <name type="scientific">Parageobacillus caldoxylosilyticus NBRC 107762</name>
    <dbReference type="NCBI Taxonomy" id="1220594"/>
    <lineage>
        <taxon>Bacteria</taxon>
        <taxon>Bacillati</taxon>
        <taxon>Bacillota</taxon>
        <taxon>Bacilli</taxon>
        <taxon>Bacillales</taxon>
        <taxon>Anoxybacillaceae</taxon>
        <taxon>Saccharococcus</taxon>
    </lineage>
</organism>
<comment type="caution">
    <text evidence="6">The sequence shown here is derived from an EMBL/GenBank/DDBJ whole genome shotgun (WGS) entry which is preliminary data.</text>
</comment>
<accession>A0A023DHM7</accession>
<dbReference type="SUPFAM" id="SSF51419">
    <property type="entry name" value="PLP-binding barrel"/>
    <property type="match status" value="1"/>
</dbReference>
<dbReference type="InterPro" id="IPR048449">
    <property type="entry name" value="YhfX-like_C"/>
</dbReference>
<keyword evidence="7" id="KW-1185">Reference proteome</keyword>
<dbReference type="Gene3D" id="2.40.37.30">
    <property type="match status" value="2"/>
</dbReference>
<feature type="domain" description="Alanine racemase N-terminal" evidence="4">
    <location>
        <begin position="33"/>
        <end position="265"/>
    </location>
</feature>
<keyword evidence="3" id="KW-0413">Isomerase</keyword>
<evidence type="ECO:0000313" key="7">
    <source>
        <dbReference type="Proteomes" id="UP000023561"/>
    </source>
</evidence>
<dbReference type="EMBL" id="BAWO01000045">
    <property type="protein sequence ID" value="GAJ40486.1"/>
    <property type="molecule type" value="Genomic_DNA"/>
</dbReference>
<evidence type="ECO:0000256" key="2">
    <source>
        <dbReference type="ARBA" id="ARBA00022898"/>
    </source>
</evidence>
<dbReference type="PANTHER" id="PTHR30511:SF0">
    <property type="entry name" value="ALANINE RACEMASE, CATABOLIC-RELATED"/>
    <property type="match status" value="1"/>
</dbReference>
<evidence type="ECO:0000256" key="1">
    <source>
        <dbReference type="ARBA" id="ARBA00001933"/>
    </source>
</evidence>
<evidence type="ECO:0000256" key="3">
    <source>
        <dbReference type="ARBA" id="ARBA00023235"/>
    </source>
</evidence>